<organism evidence="3 4">
    <name type="scientific">Rhodofomes roseus</name>
    <dbReference type="NCBI Taxonomy" id="34475"/>
    <lineage>
        <taxon>Eukaryota</taxon>
        <taxon>Fungi</taxon>
        <taxon>Dikarya</taxon>
        <taxon>Basidiomycota</taxon>
        <taxon>Agaricomycotina</taxon>
        <taxon>Agaricomycetes</taxon>
        <taxon>Polyporales</taxon>
        <taxon>Rhodofomes</taxon>
    </lineage>
</organism>
<feature type="compositionally biased region" description="Basic and acidic residues" evidence="2">
    <location>
        <begin position="693"/>
        <end position="705"/>
    </location>
</feature>
<feature type="region of interest" description="Disordered" evidence="2">
    <location>
        <begin position="693"/>
        <end position="717"/>
    </location>
</feature>
<keyword evidence="1" id="KW-0175">Coiled coil</keyword>
<feature type="region of interest" description="Disordered" evidence="2">
    <location>
        <begin position="1"/>
        <end position="54"/>
    </location>
</feature>
<protein>
    <submittedName>
        <fullName evidence="3">Uncharacterized protein</fullName>
    </submittedName>
</protein>
<feature type="region of interest" description="Disordered" evidence="2">
    <location>
        <begin position="999"/>
        <end position="1073"/>
    </location>
</feature>
<proteinExistence type="predicted"/>
<feature type="compositionally biased region" description="Polar residues" evidence="2">
    <location>
        <begin position="935"/>
        <end position="946"/>
    </location>
</feature>
<feature type="compositionally biased region" description="Polar residues" evidence="2">
    <location>
        <begin position="1006"/>
        <end position="1016"/>
    </location>
</feature>
<comment type="caution">
    <text evidence="3">The sequence shown here is derived from an EMBL/GenBank/DDBJ whole genome shotgun (WGS) entry which is preliminary data.</text>
</comment>
<dbReference type="Proteomes" id="UP000814176">
    <property type="component" value="Unassembled WGS sequence"/>
</dbReference>
<feature type="coiled-coil region" evidence="1">
    <location>
        <begin position="456"/>
        <end position="490"/>
    </location>
</feature>
<accession>A0ABQ8KY78</accession>
<evidence type="ECO:0000256" key="2">
    <source>
        <dbReference type="SAM" id="MobiDB-lite"/>
    </source>
</evidence>
<feature type="region of interest" description="Disordered" evidence="2">
    <location>
        <begin position="935"/>
        <end position="963"/>
    </location>
</feature>
<keyword evidence="4" id="KW-1185">Reference proteome</keyword>
<feature type="coiled-coil region" evidence="1">
    <location>
        <begin position="571"/>
        <end position="612"/>
    </location>
</feature>
<gene>
    <name evidence="3" type="ORF">C8Q71DRAFT_731933</name>
</gene>
<name>A0ABQ8KY78_9APHY</name>
<evidence type="ECO:0000313" key="3">
    <source>
        <dbReference type="EMBL" id="KAH9844262.1"/>
    </source>
</evidence>
<feature type="compositionally biased region" description="Basic and acidic residues" evidence="2">
    <location>
        <begin position="1027"/>
        <end position="1042"/>
    </location>
</feature>
<evidence type="ECO:0000256" key="1">
    <source>
        <dbReference type="SAM" id="Coils"/>
    </source>
</evidence>
<evidence type="ECO:0000313" key="4">
    <source>
        <dbReference type="Proteomes" id="UP000814176"/>
    </source>
</evidence>
<feature type="compositionally biased region" description="Polar residues" evidence="2">
    <location>
        <begin position="1044"/>
        <end position="1057"/>
    </location>
</feature>
<dbReference type="GeneID" id="72002955"/>
<dbReference type="EMBL" id="JADCUA010000001">
    <property type="protein sequence ID" value="KAH9844262.1"/>
    <property type="molecule type" value="Genomic_DNA"/>
</dbReference>
<reference evidence="3 4" key="1">
    <citation type="journal article" date="2021" name="Environ. Microbiol.">
        <title>Gene family expansions and transcriptome signatures uncover fungal adaptations to wood decay.</title>
        <authorList>
            <person name="Hage H."/>
            <person name="Miyauchi S."/>
            <person name="Viragh M."/>
            <person name="Drula E."/>
            <person name="Min B."/>
            <person name="Chaduli D."/>
            <person name="Navarro D."/>
            <person name="Favel A."/>
            <person name="Norest M."/>
            <person name="Lesage-Meessen L."/>
            <person name="Balint B."/>
            <person name="Merenyi Z."/>
            <person name="de Eugenio L."/>
            <person name="Morin E."/>
            <person name="Martinez A.T."/>
            <person name="Baldrian P."/>
            <person name="Stursova M."/>
            <person name="Martinez M.J."/>
            <person name="Novotny C."/>
            <person name="Magnuson J.K."/>
            <person name="Spatafora J.W."/>
            <person name="Maurice S."/>
            <person name="Pangilinan J."/>
            <person name="Andreopoulos W."/>
            <person name="LaButti K."/>
            <person name="Hundley H."/>
            <person name="Na H."/>
            <person name="Kuo A."/>
            <person name="Barry K."/>
            <person name="Lipzen A."/>
            <person name="Henrissat B."/>
            <person name="Riley R."/>
            <person name="Ahrendt S."/>
            <person name="Nagy L.G."/>
            <person name="Grigoriev I.V."/>
            <person name="Martin F."/>
            <person name="Rosso M.N."/>
        </authorList>
    </citation>
    <scope>NUCLEOTIDE SEQUENCE [LARGE SCALE GENOMIC DNA]</scope>
    <source>
        <strain evidence="3 4">CIRM-BRFM 1785</strain>
    </source>
</reference>
<feature type="region of interest" description="Disordered" evidence="2">
    <location>
        <begin position="871"/>
        <end position="898"/>
    </location>
</feature>
<dbReference type="RefSeq" id="XP_047785072.1">
    <property type="nucleotide sequence ID" value="XM_047922223.1"/>
</dbReference>
<feature type="compositionally biased region" description="Low complexity" evidence="2">
    <location>
        <begin position="875"/>
        <end position="886"/>
    </location>
</feature>
<feature type="coiled-coil region" evidence="1">
    <location>
        <begin position="230"/>
        <end position="296"/>
    </location>
</feature>
<sequence>MAEDFAQDSVFLSSPASPEQFRPQGFPLQFDDGGGLKRKQSLDPVQKSRHADSQRSRLFFGTKPALARADKPLKNAINLPRKNLYVDPQHGAARDVNEKLLPSNGLGHGPGRALSPPVLNAFFHGAVKPATPRQMSLKRTGRSLHQRFDAGDEDAPPHASPPLPHAATPLQHIKFPTAEACIVTANPSDVGPRVDYMAPGYSRSASVVSSLVGRQDEDISSIMMRGATGLRNAKFELEEQRREISFLQSQLESVKGEKEEALKRLQAVKDAAKQSLEKSSKSLSALEDVMNELKTKSQSSFEMVIKAQSTLPDVQELRESVSEAMRSIEPFLDEDGLSIRSSETRRLIDTIQLECQKSQEVADMLRDKLSCVGAELVDARNRVTELENAQLMDRTALQGSSQSLGNAGQQLSELAEAMKKQQRELYDVLSIAAEADAKLSVSNERIQALTAALGTKDAELEEMRSVKHNNEKLTNLLKESEAKAHSLEHVAEEVDMIRKLLAEKDIAIATFEASLTVKGELVEEMRSRVLVLESHIANDTEKIRELTGGLQEHKAREASALKDAECRKSEHQRMFEKFASAEQALDAAKKELDLRNEKMHEANARCQILEERFEEQSITLRVTREANGDLQERLITTEAAHARAFESATGDLRCEIALLKEQNAQLQNIANQLDLKIKGQEDELSATTNEYEEKLKSKEDRHRSQLDAQQTRANGAEQDLAASRALLQSLQENLDSASSEAQNLREQLSQALLPDPTHGEEINALKHRIQNLEAEQHKLLERAKTIDVRYKRGDLNEEEKTFINTLVQMSQAIHEQELITKGNDLRRRDNTIKELRAKVHLLESSLGKHIKAQVQKTAPPAVENRSMINPAAWTSSDPSSSPPDSSLQAPDRDVPSTNVDNAVAAKSTPATSRVPVRPVPALSAVPVAPLQVTPVQGQNLTEQGRSVQRAPKTPPTHRLPALDPLGHAVVKPAFGRLALDSSDELPEVEVPLATVLRKRDAMDSPSRATESVTMSKPPSKRLRTSTRKVDERTGEASTDKVRGSNHTLLLTRINNLQPPVAASVSKTRPRKRR</sequence>